<evidence type="ECO:0000313" key="2">
    <source>
        <dbReference type="EMBL" id="SOR32507.1"/>
    </source>
</evidence>
<evidence type="ECO:0000313" key="3">
    <source>
        <dbReference type="Proteomes" id="UP000233769"/>
    </source>
</evidence>
<dbReference type="Proteomes" id="UP000233769">
    <property type="component" value="Chromosome tk0001"/>
</dbReference>
<organism evidence="2 3">
    <name type="scientific">Methylorubrum extorquens</name>
    <name type="common">Methylobacterium dichloromethanicum</name>
    <name type="synonym">Methylobacterium extorquens</name>
    <dbReference type="NCBI Taxonomy" id="408"/>
    <lineage>
        <taxon>Bacteria</taxon>
        <taxon>Pseudomonadati</taxon>
        <taxon>Pseudomonadota</taxon>
        <taxon>Alphaproteobacteria</taxon>
        <taxon>Hyphomicrobiales</taxon>
        <taxon>Methylobacteriaceae</taxon>
        <taxon>Methylorubrum</taxon>
    </lineage>
</organism>
<protein>
    <submittedName>
        <fullName evidence="2">Uncharacterized protein</fullName>
    </submittedName>
</protein>
<name>A0A2N9AYV3_METEX</name>
<reference evidence="3" key="1">
    <citation type="submission" date="2017-10" db="EMBL/GenBank/DDBJ databases">
        <authorList>
            <person name="Regsiter A."/>
            <person name="William W."/>
        </authorList>
    </citation>
    <scope>NUCLEOTIDE SEQUENCE [LARGE SCALE GENOMIC DNA]</scope>
</reference>
<feature type="region of interest" description="Disordered" evidence="1">
    <location>
        <begin position="36"/>
        <end position="58"/>
    </location>
</feature>
<accession>A0A2N9AYV3</accession>
<dbReference type="AlphaFoldDB" id="A0A2N9AYV3"/>
<proteinExistence type="predicted"/>
<evidence type="ECO:0000256" key="1">
    <source>
        <dbReference type="SAM" id="MobiDB-lite"/>
    </source>
</evidence>
<dbReference type="EMBL" id="LT962688">
    <property type="protein sequence ID" value="SOR32507.1"/>
    <property type="molecule type" value="Genomic_DNA"/>
</dbReference>
<gene>
    <name evidence="2" type="ORF">TK0001_5948</name>
</gene>
<sequence length="58" mass="6104">MPRAVQVPPAHSVVGLASWLLQFTQRNCEIERCRHSISGGEPDGIPSGSFDAGISSGP</sequence>